<dbReference type="InterPro" id="IPR026444">
    <property type="entry name" value="Secre_tail"/>
</dbReference>
<evidence type="ECO:0000313" key="3">
    <source>
        <dbReference type="EMBL" id="SIT96259.1"/>
    </source>
</evidence>
<reference evidence="4" key="1">
    <citation type="submission" date="2016-10" db="EMBL/GenBank/DDBJ databases">
        <authorList>
            <person name="Varghese N."/>
            <person name="Submissions S."/>
        </authorList>
    </citation>
    <scope>NUCLEOTIDE SEQUENCE [LARGE SCALE GENOMIC DNA]</scope>
    <source>
        <strain evidence="4">DSM 19482</strain>
    </source>
</reference>
<feature type="domain" description="Secretion system C-terminal sorting" evidence="2">
    <location>
        <begin position="701"/>
        <end position="767"/>
    </location>
</feature>
<dbReference type="SUPFAM" id="SSF55486">
    <property type="entry name" value="Metalloproteases ('zincins'), catalytic domain"/>
    <property type="match status" value="1"/>
</dbReference>
<dbReference type="Gene3D" id="2.60.40.10">
    <property type="entry name" value="Immunoglobulins"/>
    <property type="match status" value="1"/>
</dbReference>
<keyword evidence="1" id="KW-0732">Signal</keyword>
<dbReference type="InterPro" id="IPR013783">
    <property type="entry name" value="Ig-like_fold"/>
</dbReference>
<organism evidence="3 4">
    <name type="scientific">Epilithonimonas bovis DSM 19482</name>
    <dbReference type="NCBI Taxonomy" id="1121284"/>
    <lineage>
        <taxon>Bacteria</taxon>
        <taxon>Pseudomonadati</taxon>
        <taxon>Bacteroidota</taxon>
        <taxon>Flavobacteriia</taxon>
        <taxon>Flavobacteriales</taxon>
        <taxon>Weeksellaceae</taxon>
        <taxon>Chryseobacterium group</taxon>
        <taxon>Epilithonimonas</taxon>
    </lineage>
</organism>
<dbReference type="EMBL" id="FTPU01000007">
    <property type="protein sequence ID" value="SIT96259.1"/>
    <property type="molecule type" value="Genomic_DNA"/>
</dbReference>
<dbReference type="GO" id="GO:0008237">
    <property type="term" value="F:metallopeptidase activity"/>
    <property type="evidence" value="ECO:0007669"/>
    <property type="project" value="InterPro"/>
</dbReference>
<name>A0A1U7PTM2_9FLAO</name>
<dbReference type="NCBIfam" id="TIGR04183">
    <property type="entry name" value="Por_Secre_tail"/>
    <property type="match status" value="1"/>
</dbReference>
<accession>A0A1U7PTM2</accession>
<dbReference type="Pfam" id="PF13583">
    <property type="entry name" value="Reprolysin_4"/>
    <property type="match status" value="1"/>
</dbReference>
<dbReference type="Pfam" id="PF18962">
    <property type="entry name" value="Por_Secre_tail"/>
    <property type="match status" value="1"/>
</dbReference>
<sequence>MSISHIIYYICFPNFNNMKKSLSFLVLATGLSLINAQWSKVIPSGNITRKSDNSVYYKLDINAIRGQLLAADKLTTGKNVGAVIINIPTNSGKIERFSVNSFPVMDEALANRYQLGSYVGVGIDDPTKYIRFSVAPNDFQSMIIAPDGRYEFIEPATDDKTLYSVRGKSGKDGIFNCITKESQESIDQLTELTKKGIAERSGNKKFHTLRLAVSVTGEYGAYFGGVAGSLVQINATMTRVNGVFEQEFNTHLNVIDAPDLIFTTAATDPYSNANRMCNWNNELMNVLHGGAYGVTDADFDIGHLFGRSGGGGNAGCIGCIGSNDTSTTSWTASNGGCGYAYIAPDNYKGSGITSPGSGVPKGDTFDIDYVAHEMGHQLGDNHTFSFNEGTSVTVEPGSGSTIMGYAGITGVNTDVQANSDPYFHSLSIDQVQTNLASKTADVETDITNSPPVVTALTGTTYTIPLNTPFVLTAAATDPDGDTLSYCWEEVDSSNLANGIGKAAGTGDGASALGATTRGASFRSYPPTSSPTRYFPKLSTVLGGAVKNVDDFESTSSVTRNTATTRTKFRVTVRDNKGANTQTAYTTQSINVGPAAAFTVSTTSLSAGTNSTVNWVPSGTTASPYNVANVKIDFTSDNGISWTTFAESVPNSGSASVAVPAALAGKSGHIRVSAIGNVFYAVKAATVGNLAVNDINKASVQVYPNPVKDVLNVSNVAANASYEIMNVAGQVVTKGNLAEGKVSVNRLAKGVYFINIDNKGNFVKTKFIKE</sequence>
<dbReference type="AlphaFoldDB" id="A0A1U7PTM2"/>
<evidence type="ECO:0000313" key="4">
    <source>
        <dbReference type="Proteomes" id="UP000187261"/>
    </source>
</evidence>
<proteinExistence type="predicted"/>
<dbReference type="Gene3D" id="3.40.390.10">
    <property type="entry name" value="Collagenase (Catalytic Domain)"/>
    <property type="match status" value="1"/>
</dbReference>
<dbReference type="STRING" id="1121284.SAMN05660493_00934"/>
<keyword evidence="4" id="KW-1185">Reference proteome</keyword>
<protein>
    <submittedName>
        <fullName evidence="3">Por secretion system C-terminal sorting domain-containing protein</fullName>
    </submittedName>
</protein>
<gene>
    <name evidence="3" type="ORF">SAMN05660493_00934</name>
</gene>
<evidence type="ECO:0000259" key="2">
    <source>
        <dbReference type="Pfam" id="PF18962"/>
    </source>
</evidence>
<dbReference type="Proteomes" id="UP000187261">
    <property type="component" value="Unassembled WGS sequence"/>
</dbReference>
<dbReference type="InterPro" id="IPR024079">
    <property type="entry name" value="MetalloPept_cat_dom_sf"/>
</dbReference>
<evidence type="ECO:0000256" key="1">
    <source>
        <dbReference type="ARBA" id="ARBA00022729"/>
    </source>
</evidence>